<dbReference type="Pfam" id="PF00144">
    <property type="entry name" value="Beta-lactamase"/>
    <property type="match status" value="1"/>
</dbReference>
<accession>A0A1H7ZL86</accession>
<dbReference type="SUPFAM" id="SSF56601">
    <property type="entry name" value="beta-lactamase/transpeptidase-like"/>
    <property type="match status" value="1"/>
</dbReference>
<keyword evidence="3" id="KW-1185">Reference proteome</keyword>
<evidence type="ECO:0000259" key="1">
    <source>
        <dbReference type="Pfam" id="PF00144"/>
    </source>
</evidence>
<dbReference type="InterPro" id="IPR001466">
    <property type="entry name" value="Beta-lactam-related"/>
</dbReference>
<name>A0A1H7ZL86_9BACT</name>
<dbReference type="InterPro" id="IPR012338">
    <property type="entry name" value="Beta-lactam/transpept-like"/>
</dbReference>
<dbReference type="EMBL" id="FOBB01000005">
    <property type="protein sequence ID" value="SEM59160.1"/>
    <property type="molecule type" value="Genomic_DNA"/>
</dbReference>
<feature type="domain" description="Beta-lactamase-related" evidence="1">
    <location>
        <begin position="18"/>
        <end position="116"/>
    </location>
</feature>
<reference evidence="2 3" key="1">
    <citation type="submission" date="2016-10" db="EMBL/GenBank/DDBJ databases">
        <authorList>
            <person name="de Groot N.N."/>
        </authorList>
    </citation>
    <scope>NUCLEOTIDE SEQUENCE [LARGE SCALE GENOMIC DNA]</scope>
    <source>
        <strain evidence="2 3">DSM 21039</strain>
    </source>
</reference>
<sequence length="324" mass="36550">MWPAHIMRTIKYFKSNDALTALGSSSIFSTAEDLSKWVIHFQQALEQKDPIYLRMIETDTLNNKQKIDYAYGLEVSRRNGITNIAHDGGWAGFRTIISNFPDQKLAVILLSNDGNFDVYTNANTLAGLFLKDKVSPGPKREDLSNLPNVAVDTLLLKKYIGSYQLGPGWYVTFTLENGRIMVQANGEDKFPTDLKSDTVLWVPAYNSSVTFREIKEKAGALKYRGIIAPRVMPVKITPSQLNQYAGTYYSKELETAYRLSVKDGKLVAHHIRLGDFTFEPDLVDAGKFSSYNGIINFLTNTPKKINGFRLTNGRIKNILFEKQQ</sequence>
<evidence type="ECO:0000313" key="3">
    <source>
        <dbReference type="Proteomes" id="UP000198984"/>
    </source>
</evidence>
<dbReference type="Gene3D" id="3.40.710.10">
    <property type="entry name" value="DD-peptidase/beta-lactamase superfamily"/>
    <property type="match status" value="1"/>
</dbReference>
<dbReference type="AlphaFoldDB" id="A0A1H7ZL86"/>
<dbReference type="STRING" id="573321.SAMN04488505_105129"/>
<organism evidence="2 3">
    <name type="scientific">Chitinophaga rupis</name>
    <dbReference type="NCBI Taxonomy" id="573321"/>
    <lineage>
        <taxon>Bacteria</taxon>
        <taxon>Pseudomonadati</taxon>
        <taxon>Bacteroidota</taxon>
        <taxon>Chitinophagia</taxon>
        <taxon>Chitinophagales</taxon>
        <taxon>Chitinophagaceae</taxon>
        <taxon>Chitinophaga</taxon>
    </lineage>
</organism>
<gene>
    <name evidence="2" type="ORF">SAMN04488505_105129</name>
</gene>
<evidence type="ECO:0000313" key="2">
    <source>
        <dbReference type="EMBL" id="SEM59160.1"/>
    </source>
</evidence>
<dbReference type="Proteomes" id="UP000198984">
    <property type="component" value="Unassembled WGS sequence"/>
</dbReference>
<protein>
    <submittedName>
        <fullName evidence="2">Beta-lactamase</fullName>
    </submittedName>
</protein>
<proteinExistence type="predicted"/>